<evidence type="ECO:0000256" key="1">
    <source>
        <dbReference type="SAM" id="MobiDB-lite"/>
    </source>
</evidence>
<sequence>MVCLLQVPANQSAANRFSHDISRMLDNPPKKLCHRRAHSEIITLPNDLNFSDLGVMGSTVTDGPSSDETEEEILYAYLDINKFKSSSQISESSATATPPTDPSAAASTGGGKGIWVEENVPRARHQHSLSMDGCVTCYRSNCRVSVDVLPVIGAIVLHIMLTFS</sequence>
<protein>
    <submittedName>
        <fullName evidence="2">Uncharacterized protein</fullName>
    </submittedName>
</protein>
<organism evidence="2 3">
    <name type="scientific">Hibiscus sabdariffa</name>
    <name type="common">roselle</name>
    <dbReference type="NCBI Taxonomy" id="183260"/>
    <lineage>
        <taxon>Eukaryota</taxon>
        <taxon>Viridiplantae</taxon>
        <taxon>Streptophyta</taxon>
        <taxon>Embryophyta</taxon>
        <taxon>Tracheophyta</taxon>
        <taxon>Spermatophyta</taxon>
        <taxon>Magnoliopsida</taxon>
        <taxon>eudicotyledons</taxon>
        <taxon>Gunneridae</taxon>
        <taxon>Pentapetalae</taxon>
        <taxon>rosids</taxon>
        <taxon>malvids</taxon>
        <taxon>Malvales</taxon>
        <taxon>Malvaceae</taxon>
        <taxon>Malvoideae</taxon>
        <taxon>Hibiscus</taxon>
    </lineage>
</organism>
<accession>A0ABR2R9D3</accession>
<dbReference type="EMBL" id="JBBPBN010000024">
    <property type="protein sequence ID" value="KAK9009567.1"/>
    <property type="molecule type" value="Genomic_DNA"/>
</dbReference>
<dbReference type="Proteomes" id="UP001396334">
    <property type="component" value="Unassembled WGS sequence"/>
</dbReference>
<comment type="caution">
    <text evidence="2">The sequence shown here is derived from an EMBL/GenBank/DDBJ whole genome shotgun (WGS) entry which is preliminary data.</text>
</comment>
<name>A0ABR2R9D3_9ROSI</name>
<reference evidence="2 3" key="1">
    <citation type="journal article" date="2024" name="G3 (Bethesda)">
        <title>Genome assembly of Hibiscus sabdariffa L. provides insights into metabolisms of medicinal natural products.</title>
        <authorList>
            <person name="Kim T."/>
        </authorList>
    </citation>
    <scope>NUCLEOTIDE SEQUENCE [LARGE SCALE GENOMIC DNA]</scope>
    <source>
        <strain evidence="2">TK-2024</strain>
        <tissue evidence="2">Old leaves</tissue>
    </source>
</reference>
<proteinExistence type="predicted"/>
<keyword evidence="3" id="KW-1185">Reference proteome</keyword>
<evidence type="ECO:0000313" key="2">
    <source>
        <dbReference type="EMBL" id="KAK9009567.1"/>
    </source>
</evidence>
<evidence type="ECO:0000313" key="3">
    <source>
        <dbReference type="Proteomes" id="UP001396334"/>
    </source>
</evidence>
<gene>
    <name evidence="2" type="ORF">V6N11_036098</name>
</gene>
<feature type="region of interest" description="Disordered" evidence="1">
    <location>
        <begin position="89"/>
        <end position="112"/>
    </location>
</feature>
<feature type="compositionally biased region" description="Low complexity" evidence="1">
    <location>
        <begin position="89"/>
        <end position="107"/>
    </location>
</feature>